<dbReference type="STRING" id="50990.A0A4Y7PNH6"/>
<dbReference type="Gene3D" id="2.40.110.10">
    <property type="entry name" value="Butyryl-CoA Dehydrogenase, subunit A, domain 2"/>
    <property type="match status" value="1"/>
</dbReference>
<organism evidence="1 2">
    <name type="scientific">Rickenella mellea</name>
    <dbReference type="NCBI Taxonomy" id="50990"/>
    <lineage>
        <taxon>Eukaryota</taxon>
        <taxon>Fungi</taxon>
        <taxon>Dikarya</taxon>
        <taxon>Basidiomycota</taxon>
        <taxon>Agaricomycotina</taxon>
        <taxon>Agaricomycetes</taxon>
        <taxon>Hymenochaetales</taxon>
        <taxon>Rickenellaceae</taxon>
        <taxon>Rickenella</taxon>
    </lineage>
</organism>
<dbReference type="InterPro" id="IPR046373">
    <property type="entry name" value="Acyl-CoA_Oxase/DH_mid-dom_sf"/>
</dbReference>
<reference evidence="1 2" key="1">
    <citation type="submission" date="2018-06" db="EMBL/GenBank/DDBJ databases">
        <title>A transcriptomic atlas of mushroom development highlights an independent origin of complex multicellularity.</title>
        <authorList>
            <consortium name="DOE Joint Genome Institute"/>
            <person name="Krizsan K."/>
            <person name="Almasi E."/>
            <person name="Merenyi Z."/>
            <person name="Sahu N."/>
            <person name="Viragh M."/>
            <person name="Koszo T."/>
            <person name="Mondo S."/>
            <person name="Kiss B."/>
            <person name="Balint B."/>
            <person name="Kues U."/>
            <person name="Barry K."/>
            <person name="Hegedus J.C."/>
            <person name="Henrissat B."/>
            <person name="Johnson J."/>
            <person name="Lipzen A."/>
            <person name="Ohm R."/>
            <person name="Nagy I."/>
            <person name="Pangilinan J."/>
            <person name="Yan J."/>
            <person name="Xiong Y."/>
            <person name="Grigoriev I.V."/>
            <person name="Hibbett D.S."/>
            <person name="Nagy L.G."/>
        </authorList>
    </citation>
    <scope>NUCLEOTIDE SEQUENCE [LARGE SCALE GENOMIC DNA]</scope>
    <source>
        <strain evidence="1 2">SZMC22713</strain>
    </source>
</reference>
<dbReference type="GO" id="GO:0003997">
    <property type="term" value="F:acyl-CoA oxidase activity"/>
    <property type="evidence" value="ECO:0007669"/>
    <property type="project" value="InterPro"/>
</dbReference>
<evidence type="ECO:0000313" key="2">
    <source>
        <dbReference type="Proteomes" id="UP000294933"/>
    </source>
</evidence>
<keyword evidence="2" id="KW-1185">Reference proteome</keyword>
<gene>
    <name evidence="1" type="ORF">BD410DRAFT_886239</name>
</gene>
<dbReference type="GO" id="GO:0005777">
    <property type="term" value="C:peroxisome"/>
    <property type="evidence" value="ECO:0007669"/>
    <property type="project" value="InterPro"/>
</dbReference>
<evidence type="ECO:0008006" key="3">
    <source>
        <dbReference type="Google" id="ProtNLM"/>
    </source>
</evidence>
<dbReference type="InterPro" id="IPR012258">
    <property type="entry name" value="Acyl-CoA_oxidase"/>
</dbReference>
<dbReference type="GO" id="GO:0071949">
    <property type="term" value="F:FAD binding"/>
    <property type="evidence" value="ECO:0007669"/>
    <property type="project" value="InterPro"/>
</dbReference>
<protein>
    <recommendedName>
        <fullName evidence="3">Acyl-CoA dehydrogenase NM domain-like protein</fullName>
    </recommendedName>
</protein>
<proteinExistence type="predicted"/>
<dbReference type="InterPro" id="IPR036250">
    <property type="entry name" value="AcylCo_DH-like_C"/>
</dbReference>
<dbReference type="VEuPathDB" id="FungiDB:BD410DRAFT_886239"/>
<dbReference type="GO" id="GO:0005504">
    <property type="term" value="F:fatty acid binding"/>
    <property type="evidence" value="ECO:0007669"/>
    <property type="project" value="TreeGrafter"/>
</dbReference>
<dbReference type="EMBL" id="ML170230">
    <property type="protein sequence ID" value="TDL17003.1"/>
    <property type="molecule type" value="Genomic_DNA"/>
</dbReference>
<dbReference type="PANTHER" id="PTHR10909:SF382">
    <property type="entry name" value="ACYL-COENZYME A OXIDASE"/>
    <property type="match status" value="1"/>
</dbReference>
<dbReference type="SUPFAM" id="SSF56645">
    <property type="entry name" value="Acyl-CoA dehydrogenase NM domain-like"/>
    <property type="match status" value="1"/>
</dbReference>
<dbReference type="PANTHER" id="PTHR10909">
    <property type="entry name" value="ELECTRON TRANSPORT OXIDOREDUCTASE"/>
    <property type="match status" value="1"/>
</dbReference>
<dbReference type="AlphaFoldDB" id="A0A4Y7PNH6"/>
<dbReference type="Proteomes" id="UP000294933">
    <property type="component" value="Unassembled WGS sequence"/>
</dbReference>
<dbReference type="GO" id="GO:0033540">
    <property type="term" value="P:fatty acid beta-oxidation using acyl-CoA oxidase"/>
    <property type="evidence" value="ECO:0007669"/>
    <property type="project" value="TreeGrafter"/>
</dbReference>
<name>A0A4Y7PNH6_9AGAM</name>
<dbReference type="GO" id="GO:0055088">
    <property type="term" value="P:lipid homeostasis"/>
    <property type="evidence" value="ECO:0007669"/>
    <property type="project" value="TreeGrafter"/>
</dbReference>
<sequence>MSTLFPVARTAHLPEPELFQHPTRELTVHEQWKLSFERAKIIAQLYGITAHDILTLSEQFWEFHMDNIGMIDAAAITFLSIQYNLAAGTIAPFAMKRPDLQPLLQHILDLDVADNGNTLSQWRVRPTHPQRWSPKARLHLFIRIVNLPPLLDRHMPPTGPYGGVIQVAVVFARLIVNKEDRGIRPFIVSLGDGKQMCKGVTARLLPRRVGSKTVGYALTTFNHVCLPTTALLGKLEKPADARINFMACIWRVPVGSLASSAAAVPAVAVSTYIAARHSMRRTITGPDNQPLSIWNFRTQQIPIVRALAQAYAMKAHALEAIRLVKDTDMDVRTRMGVAASANAVMIQHTQTSLFTLSERCGAHGLFEHNQIITAQVSQRSYSSVGMRCLTPETGTDMCAGHIWNLLVEIV</sequence>
<evidence type="ECO:0000313" key="1">
    <source>
        <dbReference type="EMBL" id="TDL17003.1"/>
    </source>
</evidence>
<dbReference type="SUPFAM" id="SSF47203">
    <property type="entry name" value="Acyl-CoA dehydrogenase C-terminal domain-like"/>
    <property type="match status" value="1"/>
</dbReference>
<dbReference type="InterPro" id="IPR009100">
    <property type="entry name" value="AcylCoA_DH/oxidase_NM_dom_sf"/>
</dbReference>
<dbReference type="OrthoDB" id="538336at2759"/>
<accession>A0A4Y7PNH6</accession>
<dbReference type="Gene3D" id="1.20.140.10">
    <property type="entry name" value="Butyryl-CoA Dehydrogenase, subunit A, domain 3"/>
    <property type="match status" value="1"/>
</dbReference>